<feature type="compositionally biased region" description="Low complexity" evidence="2">
    <location>
        <begin position="552"/>
        <end position="569"/>
    </location>
</feature>
<feature type="region of interest" description="Disordered" evidence="2">
    <location>
        <begin position="977"/>
        <end position="1012"/>
    </location>
</feature>
<organism evidence="3 4">
    <name type="scientific">Sordaria brevicollis</name>
    <dbReference type="NCBI Taxonomy" id="83679"/>
    <lineage>
        <taxon>Eukaryota</taxon>
        <taxon>Fungi</taxon>
        <taxon>Dikarya</taxon>
        <taxon>Ascomycota</taxon>
        <taxon>Pezizomycotina</taxon>
        <taxon>Sordariomycetes</taxon>
        <taxon>Sordariomycetidae</taxon>
        <taxon>Sordariales</taxon>
        <taxon>Sordariaceae</taxon>
        <taxon>Sordaria</taxon>
    </lineage>
</organism>
<feature type="compositionally biased region" description="Polar residues" evidence="2">
    <location>
        <begin position="689"/>
        <end position="718"/>
    </location>
</feature>
<feature type="compositionally biased region" description="Low complexity" evidence="2">
    <location>
        <begin position="1184"/>
        <end position="1194"/>
    </location>
</feature>
<feature type="region of interest" description="Disordered" evidence="2">
    <location>
        <begin position="347"/>
        <end position="488"/>
    </location>
</feature>
<feature type="region of interest" description="Disordered" evidence="2">
    <location>
        <begin position="521"/>
        <end position="579"/>
    </location>
</feature>
<feature type="compositionally biased region" description="Basic and acidic residues" evidence="2">
    <location>
        <begin position="955"/>
        <end position="965"/>
    </location>
</feature>
<feature type="region of interest" description="Disordered" evidence="2">
    <location>
        <begin position="1093"/>
        <end position="1150"/>
    </location>
</feature>
<feature type="compositionally biased region" description="Low complexity" evidence="2">
    <location>
        <begin position="405"/>
        <end position="419"/>
    </location>
</feature>
<feature type="region of interest" description="Disordered" evidence="2">
    <location>
        <begin position="814"/>
        <end position="965"/>
    </location>
</feature>
<feature type="compositionally biased region" description="Basic and acidic residues" evidence="2">
    <location>
        <begin position="365"/>
        <end position="381"/>
    </location>
</feature>
<proteinExistence type="predicted"/>
<dbReference type="EMBL" id="JAUTDP010000014">
    <property type="protein sequence ID" value="KAK3389074.1"/>
    <property type="molecule type" value="Genomic_DNA"/>
</dbReference>
<feature type="region of interest" description="Disordered" evidence="2">
    <location>
        <begin position="658"/>
        <end position="780"/>
    </location>
</feature>
<feature type="compositionally biased region" description="Basic and acidic residues" evidence="2">
    <location>
        <begin position="883"/>
        <end position="904"/>
    </location>
</feature>
<protein>
    <submittedName>
        <fullName evidence="3">Uncharacterized protein</fullName>
    </submittedName>
</protein>
<feature type="compositionally biased region" description="Low complexity" evidence="2">
    <location>
        <begin position="592"/>
        <end position="605"/>
    </location>
</feature>
<feature type="compositionally biased region" description="Low complexity" evidence="2">
    <location>
        <begin position="925"/>
        <end position="936"/>
    </location>
</feature>
<evidence type="ECO:0000313" key="4">
    <source>
        <dbReference type="Proteomes" id="UP001281003"/>
    </source>
</evidence>
<name>A0AAE0NWY5_SORBR</name>
<feature type="compositionally biased region" description="Low complexity" evidence="2">
    <location>
        <begin position="1209"/>
        <end position="1223"/>
    </location>
</feature>
<reference evidence="3" key="2">
    <citation type="submission" date="2023-07" db="EMBL/GenBank/DDBJ databases">
        <authorList>
            <consortium name="Lawrence Berkeley National Laboratory"/>
            <person name="Haridas S."/>
            <person name="Hensen N."/>
            <person name="Bonometti L."/>
            <person name="Westerberg I."/>
            <person name="Brannstrom I.O."/>
            <person name="Guillou S."/>
            <person name="Cros-Aarteil S."/>
            <person name="Calhoun S."/>
            <person name="Kuo A."/>
            <person name="Mondo S."/>
            <person name="Pangilinan J."/>
            <person name="Riley R."/>
            <person name="LaButti K."/>
            <person name="Andreopoulos B."/>
            <person name="Lipzen A."/>
            <person name="Chen C."/>
            <person name="Yanf M."/>
            <person name="Daum C."/>
            <person name="Ng V."/>
            <person name="Clum A."/>
            <person name="Steindorff A."/>
            <person name="Ohm R."/>
            <person name="Martin F."/>
            <person name="Silar P."/>
            <person name="Natvig D."/>
            <person name="Lalanne C."/>
            <person name="Gautier V."/>
            <person name="Ament-velasquez S.L."/>
            <person name="Kruys A."/>
            <person name="Hutchinson M.I."/>
            <person name="Powell A.J."/>
            <person name="Barry K."/>
            <person name="Miller A.N."/>
            <person name="Grigoriev I.V."/>
            <person name="Debuchy R."/>
            <person name="Gladieux P."/>
            <person name="Thoren M.H."/>
            <person name="Johannesson H."/>
        </authorList>
    </citation>
    <scope>NUCLEOTIDE SEQUENCE</scope>
    <source>
        <strain evidence="3">FGSC 1904</strain>
    </source>
</reference>
<feature type="region of interest" description="Disordered" evidence="2">
    <location>
        <begin position="1"/>
        <end position="62"/>
    </location>
</feature>
<feature type="region of interest" description="Disordered" evidence="2">
    <location>
        <begin position="205"/>
        <end position="231"/>
    </location>
</feature>
<feature type="compositionally biased region" description="Polar residues" evidence="2">
    <location>
        <begin position="945"/>
        <end position="954"/>
    </location>
</feature>
<comment type="caution">
    <text evidence="3">The sequence shown here is derived from an EMBL/GenBank/DDBJ whole genome shotgun (WGS) entry which is preliminary data.</text>
</comment>
<evidence type="ECO:0000256" key="2">
    <source>
        <dbReference type="SAM" id="MobiDB-lite"/>
    </source>
</evidence>
<accession>A0AAE0NWY5</accession>
<feature type="compositionally biased region" description="Polar residues" evidence="2">
    <location>
        <begin position="814"/>
        <end position="835"/>
    </location>
</feature>
<feature type="compositionally biased region" description="Polar residues" evidence="2">
    <location>
        <begin position="50"/>
        <end position="61"/>
    </location>
</feature>
<feature type="region of interest" description="Disordered" evidence="2">
    <location>
        <begin position="1183"/>
        <end position="1343"/>
    </location>
</feature>
<dbReference type="Proteomes" id="UP001281003">
    <property type="component" value="Unassembled WGS sequence"/>
</dbReference>
<sequence length="1343" mass="145704">MTSFPAFKSGSGSHSGANEKRLLSNNNNINDHGLQPPRGLGLSEPPISPAVTTGTTSSGNFTDIHMRQLVRPKKFRTLSNASSILSDIFNHPDANEDELKDKIKEANDRDREALNSMNESLRSSPHPPPEPLLAQNVDEDKKHRGGLWGLFRRKSFKAAKKRVKSAPPKIVVPEPLAASRVTKTTHTTEDGQRQTVISIPAQRTVNLGPIPRSPGFGLSPKSPITGTPIRPPRPSIGLETLLEQQESNERHSLVPKSAPVIPPINDGLKISPLLPIEDFNRLQRVSGFIVPPVETSPELPQSQEVLVDEGDDEFGGPSSGKIISCQDHTLPEFVSPASPLHLSVCLSTGESSRDRRSKMSSGFKLPDHGDHAEEPMDRGLDGGETLAEVSALSSSSSSYRKRLGSADVSSLSSVASSADKPTGVGSTDLRRQRSLHSNPSSFNKRMALERSDSIGGMSIKSYGNQSTEFHTPPDLPSGYATEPDARELSSALERVQAGAVQLPPLRFTSVMTVADVKPLSCKTSSNLRPSPHETKKEDGEAKQASATSVTKSLPASTSVASSSTPQATPLSAPSSSVVRPLQLRRTNGIICPPLRLSSSNHNSRSGVPRSGSHLDILQQCEDFRHSKEQELDSLRERLRQLENRNSWLLTAVTKQLPGGCEYEEDDTNYGNRHDDMEDKEEERGRPHSRSTMNITSSRASASDRWSMTSQHTFGSTIDDSVAGTGFSSSNLTTGSRLIPPEHHTQHPRYNPSPVTTTNYSSSGSGSGSGSSSNASLSAVRLTPTTPRAIPIAHSKPTLVTRSYKTCSSTAIPVFSNRNVGSSNGHGQPSLSSTAVDANKIRERRTSIPRPIQAQHILLSAAAPRRERSLPRDPRLASFGSRSRSKDEHMLGHRRNKSLDGHLHGPVECGSNNATDDKSNNGRGSGSRTPRSTSRTPAPLPPSLTYNGQLPSTAAQRREAREYRKKQEEIMRRIAETPGGTTLGHSSSSTSMASLTGGQKLQGESGYETYNDGRDPLTRLRDLRENVGRAISGIGIGLAVTSDDDGNVYDGYSSGEGYRQYHRNSGCASFDGYGQGSYDGYVVYDNGYAYGSTSGGHELGEEWKDKSREGRYDEAEGQGNAEEDGERNYTLSKNRTRYHHQRDSPLPFEMPSWPSLPTLPSLPSLAGPSHSSFETEEWFPSMYRTQTQQTQTQPQGEDDNYGVSNNTRQSAANSNGTNNTANTNDPNRRTIRRKTTIAAINGNKPPNKRTDEWETLEPLMRELIGNGGNSTNEASRNASGVDDSSSRQQQRSNHNDCDAGSGQSEITTTPPPSTTLVDKVFGFSPMSEKDMEEEALEGSVNLLQ</sequence>
<feature type="region of interest" description="Disordered" evidence="2">
    <location>
        <begin position="591"/>
        <end position="611"/>
    </location>
</feature>
<evidence type="ECO:0000256" key="1">
    <source>
        <dbReference type="SAM" id="Coils"/>
    </source>
</evidence>
<feature type="compositionally biased region" description="Basic and acidic residues" evidence="2">
    <location>
        <begin position="530"/>
        <end position="541"/>
    </location>
</feature>
<keyword evidence="1" id="KW-0175">Coiled coil</keyword>
<feature type="compositionally biased region" description="Basic and acidic residues" evidence="2">
    <location>
        <begin position="671"/>
        <end position="685"/>
    </location>
</feature>
<feature type="compositionally biased region" description="Low complexity" evidence="2">
    <location>
        <begin position="977"/>
        <end position="997"/>
    </location>
</feature>
<keyword evidence="4" id="KW-1185">Reference proteome</keyword>
<gene>
    <name evidence="3" type="ORF">B0T20DRAFT_447637</name>
</gene>
<feature type="compositionally biased region" description="Basic and acidic residues" evidence="2">
    <location>
        <begin position="1097"/>
        <end position="1113"/>
    </location>
</feature>
<feature type="compositionally biased region" description="Basic and acidic residues" evidence="2">
    <location>
        <begin position="863"/>
        <end position="874"/>
    </location>
</feature>
<feature type="coiled-coil region" evidence="1">
    <location>
        <begin position="617"/>
        <end position="651"/>
    </location>
</feature>
<evidence type="ECO:0000313" key="3">
    <source>
        <dbReference type="EMBL" id="KAK3389074.1"/>
    </source>
</evidence>
<feature type="compositionally biased region" description="Polar residues" evidence="2">
    <location>
        <begin position="725"/>
        <end position="735"/>
    </location>
</feature>
<reference evidence="3" key="1">
    <citation type="journal article" date="2023" name="Mol. Phylogenet. Evol.">
        <title>Genome-scale phylogeny and comparative genomics of the fungal order Sordariales.</title>
        <authorList>
            <person name="Hensen N."/>
            <person name="Bonometti L."/>
            <person name="Westerberg I."/>
            <person name="Brannstrom I.O."/>
            <person name="Guillou S."/>
            <person name="Cros-Aarteil S."/>
            <person name="Calhoun S."/>
            <person name="Haridas S."/>
            <person name="Kuo A."/>
            <person name="Mondo S."/>
            <person name="Pangilinan J."/>
            <person name="Riley R."/>
            <person name="LaButti K."/>
            <person name="Andreopoulos B."/>
            <person name="Lipzen A."/>
            <person name="Chen C."/>
            <person name="Yan M."/>
            <person name="Daum C."/>
            <person name="Ng V."/>
            <person name="Clum A."/>
            <person name="Steindorff A."/>
            <person name="Ohm R.A."/>
            <person name="Martin F."/>
            <person name="Silar P."/>
            <person name="Natvig D.O."/>
            <person name="Lalanne C."/>
            <person name="Gautier V."/>
            <person name="Ament-Velasquez S.L."/>
            <person name="Kruys A."/>
            <person name="Hutchinson M.I."/>
            <person name="Powell A.J."/>
            <person name="Barry K."/>
            <person name="Miller A.N."/>
            <person name="Grigoriev I.V."/>
            <person name="Debuchy R."/>
            <person name="Gladieux P."/>
            <person name="Hiltunen Thoren M."/>
            <person name="Johannesson H."/>
        </authorList>
    </citation>
    <scope>NUCLEOTIDE SEQUENCE</scope>
    <source>
        <strain evidence="3">FGSC 1904</strain>
    </source>
</reference>
<feature type="compositionally biased region" description="Polar residues" evidence="2">
    <location>
        <begin position="1268"/>
        <end position="1277"/>
    </location>
</feature>